<accession>A0ABV6C060</accession>
<dbReference type="InterPro" id="IPR009569">
    <property type="entry name" value="AA_synth_put"/>
</dbReference>
<dbReference type="InterPro" id="IPR035936">
    <property type="entry name" value="BB2672"/>
</dbReference>
<comment type="caution">
    <text evidence="1">The sequence shown here is derived from an EMBL/GenBank/DDBJ whole genome shotgun (WGS) entry which is preliminary data.</text>
</comment>
<dbReference type="Gene3D" id="3.30.1330.110">
    <property type="entry name" value="BB2672"/>
    <property type="match status" value="1"/>
</dbReference>
<dbReference type="Pfam" id="PF06684">
    <property type="entry name" value="AA_synth"/>
    <property type="match status" value="1"/>
</dbReference>
<keyword evidence="2" id="KW-1185">Reference proteome</keyword>
<name>A0ABV6C060_9ACTN</name>
<dbReference type="RefSeq" id="WP_377787939.1">
    <property type="nucleotide sequence ID" value="NZ_JBHLYQ010000014.1"/>
</dbReference>
<reference evidence="1 2" key="1">
    <citation type="submission" date="2024-09" db="EMBL/GenBank/DDBJ databases">
        <authorList>
            <person name="Sun Q."/>
            <person name="Mori K."/>
        </authorList>
    </citation>
    <scope>NUCLEOTIDE SEQUENCE [LARGE SCALE GENOMIC DNA]</scope>
    <source>
        <strain evidence="1 2">JCM 15389</strain>
    </source>
</reference>
<organism evidence="1 2">
    <name type="scientific">Aciditerrimonas ferrireducens</name>
    <dbReference type="NCBI Taxonomy" id="667306"/>
    <lineage>
        <taxon>Bacteria</taxon>
        <taxon>Bacillati</taxon>
        <taxon>Actinomycetota</taxon>
        <taxon>Acidimicrobiia</taxon>
        <taxon>Acidimicrobiales</taxon>
        <taxon>Acidimicrobiaceae</taxon>
        <taxon>Aciditerrimonas</taxon>
    </lineage>
</organism>
<evidence type="ECO:0000313" key="2">
    <source>
        <dbReference type="Proteomes" id="UP001589788"/>
    </source>
</evidence>
<sequence>MLTIRKVQLVVEEVRLAAGRPGLRPLRKVAALAVVSNPLAGQGFVEDLSPLIEPSAALGEELGTLAREALGDEVQSYGKAAICGTAGEQEHANACLTSTFGDAFRKAVGGGLAWITSTTKVGGPGCAIDVPLAYKDELWVRSHYDAVEVRVPDAPLADELVVIAAVANRGRLHARLGGLSLEEARTRLEAASGAAEGAA</sequence>
<dbReference type="Proteomes" id="UP001589788">
    <property type="component" value="Unassembled WGS sequence"/>
</dbReference>
<dbReference type="EMBL" id="JBHLYQ010000014">
    <property type="protein sequence ID" value="MFC0081064.1"/>
    <property type="molecule type" value="Genomic_DNA"/>
</dbReference>
<gene>
    <name evidence="1" type="ORF">ACFFRE_02680</name>
</gene>
<proteinExistence type="predicted"/>
<dbReference type="SUPFAM" id="SSF160519">
    <property type="entry name" value="BB2672-like"/>
    <property type="match status" value="1"/>
</dbReference>
<evidence type="ECO:0000313" key="1">
    <source>
        <dbReference type="EMBL" id="MFC0081064.1"/>
    </source>
</evidence>
<protein>
    <submittedName>
        <fullName evidence="1">Amino acid synthesis family protein</fullName>
    </submittedName>
</protein>